<dbReference type="RefSeq" id="XP_018332426.1">
    <property type="nucleotide sequence ID" value="XM_018476924.1"/>
</dbReference>
<feature type="transmembrane region" description="Helical" evidence="6">
    <location>
        <begin position="42"/>
        <end position="65"/>
    </location>
</feature>
<dbReference type="InterPro" id="IPR023271">
    <property type="entry name" value="Aquaporin-like"/>
</dbReference>
<dbReference type="InParanoid" id="A0A1W4X8J9"/>
<keyword evidence="3 6" id="KW-1133">Transmembrane helix</keyword>
<name>A0A1W4X8J9_AGRPL</name>
<evidence type="ECO:0000256" key="6">
    <source>
        <dbReference type="SAM" id="Phobius"/>
    </source>
</evidence>
<dbReference type="GO" id="GO:0005886">
    <property type="term" value="C:plasma membrane"/>
    <property type="evidence" value="ECO:0007669"/>
    <property type="project" value="TreeGrafter"/>
</dbReference>
<dbReference type="GO" id="GO:0015267">
    <property type="term" value="F:channel activity"/>
    <property type="evidence" value="ECO:0007669"/>
    <property type="project" value="InterPro"/>
</dbReference>
<evidence type="ECO:0000256" key="5">
    <source>
        <dbReference type="RuleBase" id="RU000477"/>
    </source>
</evidence>
<sequence>MECPQKEKQGKFKNAKTVAYNLLAAFIYYDQKRLMVILRMSIAELLSTFMFVMLGCASTMATLWWDFYHTPHTQVAMGFAFAYIAALEFGGRISGAHLNPCVTLAACILGKKAWAELPVYALLQFIGASVGYEIVMAFARPVDRYYMLEKGPPFCVPDILPDISQSQAFSAEFWATFFYILVLAGVWDSRVRDKIDAVSLKLGFTYLALHLAFGDLTGCYMNPMISVAVIMIGGVKPGGFFAVFFIAPVIATIVAATIYRLAFALPYHMEMENWGLPVRKPPTSK</sequence>
<dbReference type="STRING" id="224129.A0A1W4X8J9"/>
<keyword evidence="7" id="KW-1185">Reference proteome</keyword>
<keyword evidence="4 6" id="KW-0472">Membrane</keyword>
<gene>
    <name evidence="8" type="primary">LOC108741947</name>
</gene>
<dbReference type="InterPro" id="IPR000425">
    <property type="entry name" value="MIP"/>
</dbReference>
<evidence type="ECO:0000313" key="8">
    <source>
        <dbReference type="RefSeq" id="XP_018332426.1"/>
    </source>
</evidence>
<feature type="transmembrane region" description="Helical" evidence="6">
    <location>
        <begin position="207"/>
        <end position="233"/>
    </location>
</feature>
<dbReference type="OrthoDB" id="3222at2759"/>
<dbReference type="Pfam" id="PF00230">
    <property type="entry name" value="MIP"/>
    <property type="match status" value="1"/>
</dbReference>
<dbReference type="SUPFAM" id="SSF81338">
    <property type="entry name" value="Aquaporin-like"/>
    <property type="match status" value="1"/>
</dbReference>
<dbReference type="PANTHER" id="PTHR19139">
    <property type="entry name" value="AQUAPORIN TRANSPORTER"/>
    <property type="match status" value="1"/>
</dbReference>
<dbReference type="KEGG" id="apln:108741947"/>
<evidence type="ECO:0000256" key="2">
    <source>
        <dbReference type="ARBA" id="ARBA00022692"/>
    </source>
</evidence>
<evidence type="ECO:0000313" key="7">
    <source>
        <dbReference type="Proteomes" id="UP000192223"/>
    </source>
</evidence>
<organism evidence="7 8">
    <name type="scientific">Agrilus planipennis</name>
    <name type="common">Emerald ash borer</name>
    <name type="synonym">Agrilus marcopoli</name>
    <dbReference type="NCBI Taxonomy" id="224129"/>
    <lineage>
        <taxon>Eukaryota</taxon>
        <taxon>Metazoa</taxon>
        <taxon>Ecdysozoa</taxon>
        <taxon>Arthropoda</taxon>
        <taxon>Hexapoda</taxon>
        <taxon>Insecta</taxon>
        <taxon>Pterygota</taxon>
        <taxon>Neoptera</taxon>
        <taxon>Endopterygota</taxon>
        <taxon>Coleoptera</taxon>
        <taxon>Polyphaga</taxon>
        <taxon>Elateriformia</taxon>
        <taxon>Buprestoidea</taxon>
        <taxon>Buprestidae</taxon>
        <taxon>Agrilinae</taxon>
        <taxon>Agrilus</taxon>
    </lineage>
</organism>
<keyword evidence="2 5" id="KW-0812">Transmembrane</keyword>
<evidence type="ECO:0000256" key="4">
    <source>
        <dbReference type="ARBA" id="ARBA00023136"/>
    </source>
</evidence>
<dbReference type="AlphaFoldDB" id="A0A1W4X8J9"/>
<dbReference type="GeneID" id="108741947"/>
<comment type="subcellular location">
    <subcellularLocation>
        <location evidence="1">Membrane</location>
        <topology evidence="1">Multi-pass membrane protein</topology>
    </subcellularLocation>
</comment>
<evidence type="ECO:0000256" key="1">
    <source>
        <dbReference type="ARBA" id="ARBA00004141"/>
    </source>
</evidence>
<dbReference type="PRINTS" id="PR00783">
    <property type="entry name" value="MINTRINSICP"/>
</dbReference>
<feature type="transmembrane region" description="Helical" evidence="6">
    <location>
        <begin position="168"/>
        <end position="187"/>
    </location>
</feature>
<feature type="transmembrane region" description="Helical" evidence="6">
    <location>
        <begin position="119"/>
        <end position="139"/>
    </location>
</feature>
<comment type="similarity">
    <text evidence="5">Belongs to the MIP/aquaporin (TC 1.A.8) family.</text>
</comment>
<keyword evidence="5" id="KW-0813">Transport</keyword>
<accession>A0A1W4X8J9</accession>
<dbReference type="Gene3D" id="1.20.1080.10">
    <property type="entry name" value="Glycerol uptake facilitator protein"/>
    <property type="match status" value="1"/>
</dbReference>
<dbReference type="InterPro" id="IPR034294">
    <property type="entry name" value="Aquaporin_transptr"/>
</dbReference>
<evidence type="ECO:0000256" key="3">
    <source>
        <dbReference type="ARBA" id="ARBA00022989"/>
    </source>
</evidence>
<reference evidence="8" key="1">
    <citation type="submission" date="2025-08" db="UniProtKB">
        <authorList>
            <consortium name="RefSeq"/>
        </authorList>
    </citation>
    <scope>IDENTIFICATION</scope>
    <source>
        <tissue evidence="8">Entire body</tissue>
    </source>
</reference>
<dbReference type="PANTHER" id="PTHR19139:SF270">
    <property type="entry name" value="ENTOMOGLYCEROPORIN 1-RELATED"/>
    <property type="match status" value="1"/>
</dbReference>
<dbReference type="Proteomes" id="UP000192223">
    <property type="component" value="Unplaced"/>
</dbReference>
<feature type="transmembrane region" description="Helical" evidence="6">
    <location>
        <begin position="71"/>
        <end position="90"/>
    </location>
</feature>
<protein>
    <submittedName>
        <fullName evidence="8">Aquaporin AQPAn.G-like</fullName>
    </submittedName>
</protein>
<proteinExistence type="inferred from homology"/>
<feature type="transmembrane region" description="Helical" evidence="6">
    <location>
        <begin position="239"/>
        <end position="262"/>
    </location>
</feature>